<dbReference type="GO" id="GO:0016879">
    <property type="term" value="F:ligase activity, forming carbon-nitrogen bonds"/>
    <property type="evidence" value="ECO:0007669"/>
    <property type="project" value="UniProtKB-UniRule"/>
</dbReference>
<comment type="function">
    <text evidence="11">Catalyzes the ATP-dependent conversion of 7-carboxy-7-deazaguanine (CDG) to 7-cyano-7-deazaguanine (preQ(0)).</text>
</comment>
<keyword evidence="7 11" id="KW-0067">ATP-binding</keyword>
<evidence type="ECO:0000256" key="11">
    <source>
        <dbReference type="HAMAP-Rule" id="MF_01633"/>
    </source>
</evidence>
<evidence type="ECO:0000256" key="9">
    <source>
        <dbReference type="ARBA" id="ARBA00039149"/>
    </source>
</evidence>
<evidence type="ECO:0000256" key="5">
    <source>
        <dbReference type="ARBA" id="ARBA00022785"/>
    </source>
</evidence>
<sequence>MNALLIYSGGMDSTTLLYQYQKEIQLAVSFHYGSKHNDREIVYAEQNCKDFGIEHITIRLDFMNQYFRSDLLQTGGAIPEGHYADENMKQTIVPFRNGIMLSIAVGLAESRELDTVLLGNHFGDHAIYPDCRRSFIDAFAEAAHAGTVKGISVVSPYCDLTKREIALIGKSIHVNFANTYSCYNGREKHCGKCGTCIERKEALEGFDPTEYEA</sequence>
<dbReference type="PANTHER" id="PTHR42914:SF1">
    <property type="entry name" value="7-CYANO-7-DEAZAGUANINE SYNTHASE"/>
    <property type="match status" value="1"/>
</dbReference>
<evidence type="ECO:0000256" key="10">
    <source>
        <dbReference type="ARBA" id="ARBA00047890"/>
    </source>
</evidence>
<reference evidence="12 13" key="1">
    <citation type="submission" date="2020-08" db="EMBL/GenBank/DDBJ databases">
        <title>Genomic Encyclopedia of Type Strains, Phase IV (KMG-IV): sequencing the most valuable type-strain genomes for metagenomic binning, comparative biology and taxonomic classification.</title>
        <authorList>
            <person name="Goeker M."/>
        </authorList>
    </citation>
    <scope>NUCLEOTIDE SEQUENCE [LARGE SCALE GENOMIC DNA]</scope>
    <source>
        <strain evidence="12 13">DSM 27471</strain>
    </source>
</reference>
<dbReference type="CDD" id="cd01995">
    <property type="entry name" value="QueC-like"/>
    <property type="match status" value="1"/>
</dbReference>
<evidence type="ECO:0000256" key="7">
    <source>
        <dbReference type="ARBA" id="ARBA00022840"/>
    </source>
</evidence>
<name>A0A7W5DPW8_9PORP</name>
<dbReference type="RefSeq" id="WP_183412688.1">
    <property type="nucleotide sequence ID" value="NZ_JACHYB010000001.1"/>
</dbReference>
<feature type="binding site" evidence="11">
    <location>
        <position position="193"/>
    </location>
    <ligand>
        <name>Zn(2+)</name>
        <dbReference type="ChEBI" id="CHEBI:29105"/>
    </ligand>
</feature>
<dbReference type="UniPathway" id="UPA00391"/>
<feature type="binding site" evidence="11">
    <location>
        <position position="182"/>
    </location>
    <ligand>
        <name>Zn(2+)</name>
        <dbReference type="ChEBI" id="CHEBI:29105"/>
    </ligand>
</feature>
<dbReference type="Pfam" id="PF06508">
    <property type="entry name" value="QueC"/>
    <property type="match status" value="1"/>
</dbReference>
<dbReference type="InterPro" id="IPR018317">
    <property type="entry name" value="QueC"/>
</dbReference>
<evidence type="ECO:0000256" key="1">
    <source>
        <dbReference type="ARBA" id="ARBA00005061"/>
    </source>
</evidence>
<keyword evidence="2 11" id="KW-0436">Ligase</keyword>
<comment type="catalytic activity">
    <reaction evidence="10 11">
        <text>7-carboxy-7-carbaguanine + NH4(+) + 2 ATP = 7-cyano-7-carbaguanine + 2 AMP + 2 diphosphate + 2 H(+)</text>
        <dbReference type="Rhea" id="RHEA:27982"/>
        <dbReference type="ChEBI" id="CHEBI:15378"/>
        <dbReference type="ChEBI" id="CHEBI:28938"/>
        <dbReference type="ChEBI" id="CHEBI:30616"/>
        <dbReference type="ChEBI" id="CHEBI:33019"/>
        <dbReference type="ChEBI" id="CHEBI:45075"/>
        <dbReference type="ChEBI" id="CHEBI:61036"/>
        <dbReference type="ChEBI" id="CHEBI:456215"/>
        <dbReference type="EC" id="6.3.4.20"/>
    </reaction>
</comment>
<dbReference type="InterPro" id="IPR014729">
    <property type="entry name" value="Rossmann-like_a/b/a_fold"/>
</dbReference>
<dbReference type="GO" id="GO:0008616">
    <property type="term" value="P:tRNA queuosine(34) biosynthetic process"/>
    <property type="evidence" value="ECO:0007669"/>
    <property type="project" value="UniProtKB-UniRule"/>
</dbReference>
<evidence type="ECO:0000256" key="6">
    <source>
        <dbReference type="ARBA" id="ARBA00022833"/>
    </source>
</evidence>
<comment type="caution">
    <text evidence="12">The sequence shown here is derived from an EMBL/GenBank/DDBJ whole genome shotgun (WGS) entry which is preliminary data.</text>
</comment>
<feature type="binding site" evidence="11">
    <location>
        <position position="196"/>
    </location>
    <ligand>
        <name>Zn(2+)</name>
        <dbReference type="ChEBI" id="CHEBI:29105"/>
    </ligand>
</feature>
<organism evidence="12 13">
    <name type="scientific">Microbacter margulisiae</name>
    <dbReference type="NCBI Taxonomy" id="1350067"/>
    <lineage>
        <taxon>Bacteria</taxon>
        <taxon>Pseudomonadati</taxon>
        <taxon>Bacteroidota</taxon>
        <taxon>Bacteroidia</taxon>
        <taxon>Bacteroidales</taxon>
        <taxon>Porphyromonadaceae</taxon>
        <taxon>Microbacter</taxon>
    </lineage>
</organism>
<protein>
    <recommendedName>
        <fullName evidence="9 11">7-cyano-7-deazaguanine synthase</fullName>
        <ecNumber evidence="9 11">6.3.4.20</ecNumber>
    </recommendedName>
    <alternativeName>
        <fullName evidence="11">7-cyano-7-carbaguanine synthase</fullName>
    </alternativeName>
    <alternativeName>
        <fullName evidence="11">PreQ(0) synthase</fullName>
    </alternativeName>
    <alternativeName>
        <fullName evidence="11">Queuosine biosynthesis protein QueC</fullName>
    </alternativeName>
</protein>
<dbReference type="GO" id="GO:0008270">
    <property type="term" value="F:zinc ion binding"/>
    <property type="evidence" value="ECO:0007669"/>
    <property type="project" value="UniProtKB-UniRule"/>
</dbReference>
<dbReference type="HAMAP" id="MF_01633">
    <property type="entry name" value="QueC"/>
    <property type="match status" value="1"/>
</dbReference>
<comment type="pathway">
    <text evidence="1 11">Purine metabolism; 7-cyano-7-deazaguanine biosynthesis.</text>
</comment>
<keyword evidence="13" id="KW-1185">Reference proteome</keyword>
<proteinExistence type="inferred from homology"/>
<dbReference type="Proteomes" id="UP000544222">
    <property type="component" value="Unassembled WGS sequence"/>
</dbReference>
<keyword evidence="4 11" id="KW-0547">Nucleotide-binding</keyword>
<dbReference type="SUPFAM" id="SSF52402">
    <property type="entry name" value="Adenine nucleotide alpha hydrolases-like"/>
    <property type="match status" value="1"/>
</dbReference>
<keyword evidence="6 11" id="KW-0862">Zinc</keyword>
<evidence type="ECO:0000256" key="8">
    <source>
        <dbReference type="ARBA" id="ARBA00037993"/>
    </source>
</evidence>
<evidence type="ECO:0000256" key="3">
    <source>
        <dbReference type="ARBA" id="ARBA00022723"/>
    </source>
</evidence>
<dbReference type="PIRSF" id="PIRSF006293">
    <property type="entry name" value="ExsB"/>
    <property type="match status" value="1"/>
</dbReference>
<dbReference type="EC" id="6.3.4.20" evidence="9 11"/>
<comment type="similarity">
    <text evidence="8 11">Belongs to the QueC family.</text>
</comment>
<evidence type="ECO:0000313" key="13">
    <source>
        <dbReference type="Proteomes" id="UP000544222"/>
    </source>
</evidence>
<feature type="binding site" evidence="11">
    <location>
        <position position="190"/>
    </location>
    <ligand>
        <name>Zn(2+)</name>
        <dbReference type="ChEBI" id="CHEBI:29105"/>
    </ligand>
</feature>
<evidence type="ECO:0000256" key="2">
    <source>
        <dbReference type="ARBA" id="ARBA00022598"/>
    </source>
</evidence>
<comment type="cofactor">
    <cofactor evidence="11">
        <name>Zn(2+)</name>
        <dbReference type="ChEBI" id="CHEBI:29105"/>
    </cofactor>
    <text evidence="11">Binds 1 zinc ion per subunit.</text>
</comment>
<dbReference type="PANTHER" id="PTHR42914">
    <property type="entry name" value="7-CYANO-7-DEAZAGUANINE SYNTHASE"/>
    <property type="match status" value="1"/>
</dbReference>
<evidence type="ECO:0000256" key="4">
    <source>
        <dbReference type="ARBA" id="ARBA00022741"/>
    </source>
</evidence>
<keyword evidence="5 11" id="KW-0671">Queuosine biosynthesis</keyword>
<dbReference type="GO" id="GO:0005524">
    <property type="term" value="F:ATP binding"/>
    <property type="evidence" value="ECO:0007669"/>
    <property type="project" value="UniProtKB-UniRule"/>
</dbReference>
<dbReference type="EMBL" id="JACHYB010000001">
    <property type="protein sequence ID" value="MBB3186851.1"/>
    <property type="molecule type" value="Genomic_DNA"/>
</dbReference>
<dbReference type="Gene3D" id="3.40.50.620">
    <property type="entry name" value="HUPs"/>
    <property type="match status" value="1"/>
</dbReference>
<accession>A0A7W5DPW8</accession>
<feature type="binding site" evidence="11">
    <location>
        <begin position="7"/>
        <end position="17"/>
    </location>
    <ligand>
        <name>ATP</name>
        <dbReference type="ChEBI" id="CHEBI:30616"/>
    </ligand>
</feature>
<evidence type="ECO:0000313" key="12">
    <source>
        <dbReference type="EMBL" id="MBB3186851.1"/>
    </source>
</evidence>
<keyword evidence="3 11" id="KW-0479">Metal-binding</keyword>
<dbReference type="AlphaFoldDB" id="A0A7W5DPW8"/>
<dbReference type="NCBIfam" id="TIGR00364">
    <property type="entry name" value="7-cyano-7-deazaguanine synthase QueC"/>
    <property type="match status" value="1"/>
</dbReference>
<gene>
    <name evidence="11" type="primary">queC</name>
    <name evidence="12" type="ORF">FHX64_001014</name>
</gene>